<dbReference type="SFLD" id="SFLDF00562">
    <property type="entry name" value="HemN-like__clustered_with_heat"/>
    <property type="match status" value="1"/>
</dbReference>
<dbReference type="CDD" id="cd01335">
    <property type="entry name" value="Radical_SAM"/>
    <property type="match status" value="1"/>
</dbReference>
<keyword evidence="8 9" id="KW-0143">Chaperone</keyword>
<dbReference type="InterPro" id="IPR004559">
    <property type="entry name" value="HemW-like"/>
</dbReference>
<dbReference type="Pfam" id="PF04055">
    <property type="entry name" value="Radical_SAM"/>
    <property type="match status" value="1"/>
</dbReference>
<feature type="domain" description="Radical SAM core" evidence="10">
    <location>
        <begin position="5"/>
        <end position="250"/>
    </location>
</feature>
<evidence type="ECO:0000256" key="4">
    <source>
        <dbReference type="ARBA" id="ARBA00022691"/>
    </source>
</evidence>
<reference evidence="11 12" key="1">
    <citation type="submission" date="2016-10" db="EMBL/GenBank/DDBJ databases">
        <authorList>
            <person name="de Groot N.N."/>
        </authorList>
    </citation>
    <scope>NUCLEOTIDE SEQUENCE [LARGE SCALE GENOMIC DNA]</scope>
    <source>
        <strain evidence="11 12">DSM 5522</strain>
    </source>
</reference>
<keyword evidence="7 9" id="KW-0411">Iron-sulfur</keyword>
<accession>A0A1I0ZG02</accession>
<dbReference type="RefSeq" id="WP_092873275.1">
    <property type="nucleotide sequence ID" value="NZ_FOJY01000015.1"/>
</dbReference>
<evidence type="ECO:0000256" key="3">
    <source>
        <dbReference type="ARBA" id="ARBA00022617"/>
    </source>
</evidence>
<evidence type="ECO:0000256" key="2">
    <source>
        <dbReference type="ARBA" id="ARBA00017228"/>
    </source>
</evidence>
<keyword evidence="6 9" id="KW-0408">Iron</keyword>
<name>A0A1I0ZG02_9FIRM</name>
<dbReference type="Proteomes" id="UP000198838">
    <property type="component" value="Unassembled WGS sequence"/>
</dbReference>
<dbReference type="InterPro" id="IPR007197">
    <property type="entry name" value="rSAM"/>
</dbReference>
<dbReference type="STRING" id="1120918.SAMN05216249_1157"/>
<comment type="similarity">
    <text evidence="1">Belongs to the anaerobic coproporphyrinogen-III oxidase family. HemW subfamily.</text>
</comment>
<proteinExistence type="inferred from homology"/>
<evidence type="ECO:0000313" key="11">
    <source>
        <dbReference type="EMBL" id="SFB24575.1"/>
    </source>
</evidence>
<dbReference type="AlphaFoldDB" id="A0A1I0ZG02"/>
<dbReference type="NCBIfam" id="TIGR00539">
    <property type="entry name" value="hemN_rel"/>
    <property type="match status" value="1"/>
</dbReference>
<dbReference type="Pfam" id="PF06969">
    <property type="entry name" value="HemN_C"/>
    <property type="match status" value="1"/>
</dbReference>
<dbReference type="InterPro" id="IPR006638">
    <property type="entry name" value="Elp3/MiaA/NifB-like_rSAM"/>
</dbReference>
<dbReference type="InterPro" id="IPR058240">
    <property type="entry name" value="rSAM_sf"/>
</dbReference>
<evidence type="ECO:0000256" key="5">
    <source>
        <dbReference type="ARBA" id="ARBA00022723"/>
    </source>
</evidence>
<dbReference type="GO" id="GO:0005737">
    <property type="term" value="C:cytoplasm"/>
    <property type="evidence" value="ECO:0007669"/>
    <property type="project" value="UniProtKB-SubCell"/>
</dbReference>
<keyword evidence="9" id="KW-0004">4Fe-4S</keyword>
<dbReference type="InterPro" id="IPR010723">
    <property type="entry name" value="HemN_C"/>
</dbReference>
<dbReference type="Gene3D" id="3.20.20.70">
    <property type="entry name" value="Aldolase class I"/>
    <property type="match status" value="1"/>
</dbReference>
<dbReference type="GO" id="GO:0004109">
    <property type="term" value="F:coproporphyrinogen oxidase activity"/>
    <property type="evidence" value="ECO:0007669"/>
    <property type="project" value="InterPro"/>
</dbReference>
<gene>
    <name evidence="11" type="ORF">SAMN05216249_1157</name>
</gene>
<keyword evidence="12" id="KW-1185">Reference proteome</keyword>
<dbReference type="SUPFAM" id="SSF102114">
    <property type="entry name" value="Radical SAM enzymes"/>
    <property type="match status" value="1"/>
</dbReference>
<keyword evidence="3 9" id="KW-0349">Heme</keyword>
<keyword evidence="4 9" id="KW-0949">S-adenosyl-L-methionine</keyword>
<organism evidence="11 12">
    <name type="scientific">Acetitomaculum ruminis DSM 5522</name>
    <dbReference type="NCBI Taxonomy" id="1120918"/>
    <lineage>
        <taxon>Bacteria</taxon>
        <taxon>Bacillati</taxon>
        <taxon>Bacillota</taxon>
        <taxon>Clostridia</taxon>
        <taxon>Lachnospirales</taxon>
        <taxon>Lachnospiraceae</taxon>
        <taxon>Acetitomaculum</taxon>
    </lineage>
</organism>
<dbReference type="GO" id="GO:0006779">
    <property type="term" value="P:porphyrin-containing compound biosynthetic process"/>
    <property type="evidence" value="ECO:0007669"/>
    <property type="project" value="InterPro"/>
</dbReference>
<evidence type="ECO:0000256" key="1">
    <source>
        <dbReference type="ARBA" id="ARBA00006100"/>
    </source>
</evidence>
<evidence type="ECO:0000259" key="10">
    <source>
        <dbReference type="PROSITE" id="PS51918"/>
    </source>
</evidence>
<dbReference type="PROSITE" id="PS51918">
    <property type="entry name" value="RADICAL_SAM"/>
    <property type="match status" value="1"/>
</dbReference>
<evidence type="ECO:0000313" key="12">
    <source>
        <dbReference type="Proteomes" id="UP000198838"/>
    </source>
</evidence>
<dbReference type="InterPro" id="IPR034505">
    <property type="entry name" value="Coproporphyrinogen-III_oxidase"/>
</dbReference>
<dbReference type="SFLD" id="SFLDG01065">
    <property type="entry name" value="anaerobic_coproporphyrinogen-I"/>
    <property type="match status" value="1"/>
</dbReference>
<sequence length="403" mass="47186">MKRNQSKNNKSGIYIHIPFCVKKCNYCDFLSCPSDTQTIKDYINALSKEIRIKAECFKDKEIDTIFIGGGTPSILDTSLIKQVLFALRQNYNISSDCEFTIESNPKTLDREKLDLYLHYGINRLSIGLQSANDEELKLLGRIHMYNDFLESYHLARKAGISNINVDIMSALPKQSLESYSNTLKKVIDLKPEHISAYSLIIEENTPFYEKYSKDVKMLENGEKPEFLPDEDTERKMYDHTLQFLESNGYHRYEISNYSKKDKECRHNLKYWSRENYLGLGLGAASLLDDIRYKNLSDLKTYIKKYSDDAIIKDVFNDESFYDELTILDEKSCMEEFMFLGFRKMKGISGLQFQEYFEKRLEDVYGKVLEEFINKGLIIYENDYYFLSNEGINVSNYVLSKFLF</sequence>
<dbReference type="SFLD" id="SFLDG01082">
    <property type="entry name" value="B12-binding_domain_containing"/>
    <property type="match status" value="1"/>
</dbReference>
<dbReference type="SFLD" id="SFLDF00288">
    <property type="entry name" value="HemN-like__clustered_with_nucl"/>
    <property type="match status" value="1"/>
</dbReference>
<dbReference type="SFLD" id="SFLDS00029">
    <property type="entry name" value="Radical_SAM"/>
    <property type="match status" value="1"/>
</dbReference>
<evidence type="ECO:0000256" key="6">
    <source>
        <dbReference type="ARBA" id="ARBA00023004"/>
    </source>
</evidence>
<evidence type="ECO:0000256" key="9">
    <source>
        <dbReference type="RuleBase" id="RU364116"/>
    </source>
</evidence>
<comment type="function">
    <text evidence="9">Probably acts as a heme chaperone, transferring heme to an unknown acceptor. Binds one molecule of heme per monomer, possibly covalently. Binds 1 [4Fe-4S] cluster. The cluster is coordinated with 3 cysteines and an exchangeable S-adenosyl-L-methionine.</text>
</comment>
<dbReference type="GO" id="GO:0046872">
    <property type="term" value="F:metal ion binding"/>
    <property type="evidence" value="ECO:0007669"/>
    <property type="project" value="UniProtKB-UniRule"/>
</dbReference>
<evidence type="ECO:0000256" key="7">
    <source>
        <dbReference type="ARBA" id="ARBA00023014"/>
    </source>
</evidence>
<comment type="subcellular location">
    <subcellularLocation>
        <location evidence="9">Cytoplasm</location>
    </subcellularLocation>
</comment>
<dbReference type="SMART" id="SM00729">
    <property type="entry name" value="Elp3"/>
    <property type="match status" value="1"/>
</dbReference>
<dbReference type="GO" id="GO:0051539">
    <property type="term" value="F:4 iron, 4 sulfur cluster binding"/>
    <property type="evidence" value="ECO:0007669"/>
    <property type="project" value="UniProtKB-UniRule"/>
</dbReference>
<keyword evidence="5 9" id="KW-0479">Metal-binding</keyword>
<dbReference type="InterPro" id="IPR013785">
    <property type="entry name" value="Aldolase_TIM"/>
</dbReference>
<keyword evidence="9" id="KW-0963">Cytoplasm</keyword>
<evidence type="ECO:0000256" key="8">
    <source>
        <dbReference type="ARBA" id="ARBA00023186"/>
    </source>
</evidence>
<dbReference type="PANTHER" id="PTHR13932">
    <property type="entry name" value="COPROPORPHYRINIGEN III OXIDASE"/>
    <property type="match status" value="1"/>
</dbReference>
<dbReference type="EMBL" id="FOJY01000015">
    <property type="protein sequence ID" value="SFB24575.1"/>
    <property type="molecule type" value="Genomic_DNA"/>
</dbReference>
<protein>
    <recommendedName>
        <fullName evidence="2 9">Heme chaperone HemW</fullName>
    </recommendedName>
</protein>
<dbReference type="OrthoDB" id="9808022at2"/>
<dbReference type="PANTHER" id="PTHR13932:SF5">
    <property type="entry name" value="RADICAL S-ADENOSYL METHIONINE DOMAIN-CONTAINING PROTEIN 1, MITOCHONDRIAL"/>
    <property type="match status" value="1"/>
</dbReference>